<gene>
    <name evidence="2" type="ORF">UFOPK2658_00882</name>
    <name evidence="3" type="ORF">UFOPK2880_01909</name>
</gene>
<feature type="region of interest" description="Disordered" evidence="1">
    <location>
        <begin position="1"/>
        <end position="30"/>
    </location>
</feature>
<evidence type="ECO:0000313" key="2">
    <source>
        <dbReference type="EMBL" id="CAB4718940.1"/>
    </source>
</evidence>
<sequence length="112" mass="11793">MSTIVVTPPHAAARDPVSKVSDAKVPPKGSSMWVCTSTPPGMTYLPLASMTLSQPCSEDSNQPGAPTAAIFSPSINTSLAITPVGEMTNPFLINTLAMMPPLIFGEPYVWCK</sequence>
<protein>
    <submittedName>
        <fullName evidence="3">Unannotated protein</fullName>
    </submittedName>
</protein>
<dbReference type="EMBL" id="CAEZZP010000198">
    <property type="protein sequence ID" value="CAB4789085.1"/>
    <property type="molecule type" value="Genomic_DNA"/>
</dbReference>
<accession>A0A6J6WZ69</accession>
<name>A0A6J6WZ69_9ZZZZ</name>
<organism evidence="3">
    <name type="scientific">freshwater metagenome</name>
    <dbReference type="NCBI Taxonomy" id="449393"/>
    <lineage>
        <taxon>unclassified sequences</taxon>
        <taxon>metagenomes</taxon>
        <taxon>ecological metagenomes</taxon>
    </lineage>
</organism>
<evidence type="ECO:0000313" key="3">
    <source>
        <dbReference type="EMBL" id="CAB4789085.1"/>
    </source>
</evidence>
<evidence type="ECO:0000256" key="1">
    <source>
        <dbReference type="SAM" id="MobiDB-lite"/>
    </source>
</evidence>
<proteinExistence type="predicted"/>
<reference evidence="3" key="1">
    <citation type="submission" date="2020-05" db="EMBL/GenBank/DDBJ databases">
        <authorList>
            <person name="Chiriac C."/>
            <person name="Salcher M."/>
            <person name="Ghai R."/>
            <person name="Kavagutti S V."/>
        </authorList>
    </citation>
    <scope>NUCLEOTIDE SEQUENCE</scope>
</reference>
<dbReference type="AlphaFoldDB" id="A0A6J6WZ69"/>
<dbReference type="EMBL" id="CAEZYH010000029">
    <property type="protein sequence ID" value="CAB4718940.1"/>
    <property type="molecule type" value="Genomic_DNA"/>
</dbReference>